<feature type="domain" description="HTH arsR-type" evidence="4">
    <location>
        <begin position="1"/>
        <end position="91"/>
    </location>
</feature>
<dbReference type="CDD" id="cd00090">
    <property type="entry name" value="HTH_ARSR"/>
    <property type="match status" value="1"/>
</dbReference>
<dbReference type="RefSeq" id="WP_120108155.1">
    <property type="nucleotide sequence ID" value="NZ_RAHJ01000017.1"/>
</dbReference>
<dbReference type="GO" id="GO:0003677">
    <property type="term" value="F:DNA binding"/>
    <property type="evidence" value="ECO:0007669"/>
    <property type="project" value="UniProtKB-KW"/>
</dbReference>
<evidence type="ECO:0000313" key="5">
    <source>
        <dbReference type="EMBL" id="RJX68523.1"/>
    </source>
</evidence>
<dbReference type="SUPFAM" id="SSF46785">
    <property type="entry name" value="Winged helix' DNA-binding domain"/>
    <property type="match status" value="1"/>
</dbReference>
<dbReference type="InterPro" id="IPR001845">
    <property type="entry name" value="HTH_ArsR_DNA-bd_dom"/>
</dbReference>
<evidence type="ECO:0000259" key="4">
    <source>
        <dbReference type="PROSITE" id="PS50987"/>
    </source>
</evidence>
<dbReference type="GO" id="GO:0003700">
    <property type="term" value="F:DNA-binding transcription factor activity"/>
    <property type="evidence" value="ECO:0007669"/>
    <property type="project" value="InterPro"/>
</dbReference>
<protein>
    <submittedName>
        <fullName evidence="5">ArsR family transcriptional regulator</fullName>
    </submittedName>
</protein>
<dbReference type="InterPro" id="IPR036390">
    <property type="entry name" value="WH_DNA-bd_sf"/>
</dbReference>
<keyword evidence="1" id="KW-0805">Transcription regulation</keyword>
<dbReference type="AlphaFoldDB" id="A0A419R2Y0"/>
<reference evidence="5 6" key="1">
    <citation type="submission" date="2018-09" db="EMBL/GenBank/DDBJ databases">
        <title>Altererythrobacter sp.Ery1 and Ery12, the genome sequencing of novel strains in genus Alterythrobacter.</title>
        <authorList>
            <person name="Cheng H."/>
            <person name="Wu Y.-H."/>
            <person name="Fang C."/>
            <person name="Xu X.-W."/>
        </authorList>
    </citation>
    <scope>NUCLEOTIDE SEQUENCE [LARGE SCALE GENOMIC DNA]</scope>
    <source>
        <strain evidence="5 6">Ery12</strain>
    </source>
</reference>
<evidence type="ECO:0000256" key="1">
    <source>
        <dbReference type="ARBA" id="ARBA00023015"/>
    </source>
</evidence>
<dbReference type="Pfam" id="PF12840">
    <property type="entry name" value="HTH_20"/>
    <property type="match status" value="1"/>
</dbReference>
<keyword evidence="3" id="KW-0804">Transcription</keyword>
<keyword evidence="2" id="KW-0238">DNA-binding</keyword>
<evidence type="ECO:0000256" key="2">
    <source>
        <dbReference type="ARBA" id="ARBA00023125"/>
    </source>
</evidence>
<dbReference type="PRINTS" id="PR00778">
    <property type="entry name" value="HTHARSR"/>
</dbReference>
<dbReference type="NCBIfam" id="NF033788">
    <property type="entry name" value="HTH_metalloreg"/>
    <property type="match status" value="1"/>
</dbReference>
<comment type="caution">
    <text evidence="5">The sequence shown here is derived from an EMBL/GenBank/DDBJ whole genome shotgun (WGS) entry which is preliminary data.</text>
</comment>
<dbReference type="Gene3D" id="1.10.10.10">
    <property type="entry name" value="Winged helix-like DNA-binding domain superfamily/Winged helix DNA-binding domain"/>
    <property type="match status" value="1"/>
</dbReference>
<evidence type="ECO:0000313" key="6">
    <source>
        <dbReference type="Proteomes" id="UP000284322"/>
    </source>
</evidence>
<dbReference type="PANTHER" id="PTHR33154">
    <property type="entry name" value="TRANSCRIPTIONAL REGULATOR, ARSR FAMILY"/>
    <property type="match status" value="1"/>
</dbReference>
<keyword evidence="6" id="KW-1185">Reference proteome</keyword>
<name>A0A419R2Y0_9SPHN</name>
<dbReference type="Proteomes" id="UP000284322">
    <property type="component" value="Unassembled WGS sequence"/>
</dbReference>
<sequence>MEKMDAVAKLSALAQPTRLEIFLAIARAADGITSSEVAEQTDTMPNNASVHLSVLRNAGLVSSTKDGRSVTYRAERVAVQRLATFLSEAAK</sequence>
<dbReference type="PROSITE" id="PS50987">
    <property type="entry name" value="HTH_ARSR_2"/>
    <property type="match status" value="1"/>
</dbReference>
<accession>A0A419R2Y0</accession>
<dbReference type="PANTHER" id="PTHR33154:SF33">
    <property type="entry name" value="TRANSCRIPTIONAL REPRESSOR SDPR"/>
    <property type="match status" value="1"/>
</dbReference>
<dbReference type="InterPro" id="IPR051081">
    <property type="entry name" value="HTH_MetalResp_TranReg"/>
</dbReference>
<dbReference type="EMBL" id="RAHJ01000017">
    <property type="protein sequence ID" value="RJX68523.1"/>
    <property type="molecule type" value="Genomic_DNA"/>
</dbReference>
<dbReference type="SMART" id="SM00418">
    <property type="entry name" value="HTH_ARSR"/>
    <property type="match status" value="1"/>
</dbReference>
<dbReference type="InterPro" id="IPR036388">
    <property type="entry name" value="WH-like_DNA-bd_sf"/>
</dbReference>
<gene>
    <name evidence="5" type="ORF">D6858_05745</name>
</gene>
<dbReference type="InterPro" id="IPR011991">
    <property type="entry name" value="ArsR-like_HTH"/>
</dbReference>
<proteinExistence type="predicted"/>
<evidence type="ECO:0000256" key="3">
    <source>
        <dbReference type="ARBA" id="ARBA00023163"/>
    </source>
</evidence>
<dbReference type="OrthoDB" id="9804742at2"/>
<organism evidence="5 6">
    <name type="scientific">Tsuneonella suprasediminis</name>
    <dbReference type="NCBI Taxonomy" id="2306996"/>
    <lineage>
        <taxon>Bacteria</taxon>
        <taxon>Pseudomonadati</taxon>
        <taxon>Pseudomonadota</taxon>
        <taxon>Alphaproteobacteria</taxon>
        <taxon>Sphingomonadales</taxon>
        <taxon>Erythrobacteraceae</taxon>
        <taxon>Tsuneonella</taxon>
    </lineage>
</organism>